<dbReference type="AlphaFoldDB" id="A0A183EPR3"/>
<protein>
    <submittedName>
        <fullName evidence="2">Ovule protein</fullName>
    </submittedName>
</protein>
<dbReference type="WBParaSite" id="GPUH_0002298201-mRNA-1">
    <property type="protein sequence ID" value="GPUH_0002298201-mRNA-1"/>
    <property type="gene ID" value="GPUH_0002298201"/>
</dbReference>
<proteinExistence type="predicted"/>
<feature type="compositionally biased region" description="Low complexity" evidence="1">
    <location>
        <begin position="1"/>
        <end position="27"/>
    </location>
</feature>
<organism evidence="2">
    <name type="scientific">Gongylonema pulchrum</name>
    <dbReference type="NCBI Taxonomy" id="637853"/>
    <lineage>
        <taxon>Eukaryota</taxon>
        <taxon>Metazoa</taxon>
        <taxon>Ecdysozoa</taxon>
        <taxon>Nematoda</taxon>
        <taxon>Chromadorea</taxon>
        <taxon>Rhabditida</taxon>
        <taxon>Spirurina</taxon>
        <taxon>Spiruromorpha</taxon>
        <taxon>Spiruroidea</taxon>
        <taxon>Gongylonematidae</taxon>
        <taxon>Gongylonema</taxon>
    </lineage>
</organism>
<feature type="region of interest" description="Disordered" evidence="1">
    <location>
        <begin position="1"/>
        <end position="58"/>
    </location>
</feature>
<evidence type="ECO:0000256" key="1">
    <source>
        <dbReference type="SAM" id="MobiDB-lite"/>
    </source>
</evidence>
<feature type="compositionally biased region" description="Basic residues" evidence="1">
    <location>
        <begin position="43"/>
        <end position="58"/>
    </location>
</feature>
<sequence length="58" mass="6391">LMSLKKSTKSQMSSSSSVPSTFSTTSKAVSSHSMEEMILHPNLPKKKALRKIRPSNRS</sequence>
<accession>A0A183EPR3</accession>
<name>A0A183EPR3_9BILA</name>
<evidence type="ECO:0000313" key="2">
    <source>
        <dbReference type="WBParaSite" id="GPUH_0002298201-mRNA-1"/>
    </source>
</evidence>
<reference evidence="2" key="1">
    <citation type="submission" date="2016-06" db="UniProtKB">
        <authorList>
            <consortium name="WormBaseParasite"/>
        </authorList>
    </citation>
    <scope>IDENTIFICATION</scope>
</reference>